<keyword evidence="2" id="KW-1185">Reference proteome</keyword>
<name>A0A7M1RT58_9CAUD</name>
<evidence type="ECO:0000313" key="2">
    <source>
        <dbReference type="Proteomes" id="UP000593741"/>
    </source>
</evidence>
<sequence>MCTCNELKLFLYVALDFLGNIVVISDYASYPNVEVDPKDNLITFDEPDVKDFIKPDTKLIFLNGIHKIIR</sequence>
<proteinExistence type="predicted"/>
<dbReference type="EMBL" id="MT774397">
    <property type="protein sequence ID" value="QOR56869.1"/>
    <property type="molecule type" value="Genomic_DNA"/>
</dbReference>
<evidence type="ECO:0000313" key="1">
    <source>
        <dbReference type="EMBL" id="QOR56869.1"/>
    </source>
</evidence>
<dbReference type="GeneID" id="65130788"/>
<dbReference type="KEGG" id="vg:65130788"/>
<protein>
    <submittedName>
        <fullName evidence="1">Uncharacterized protein</fullName>
    </submittedName>
</protein>
<organism evidence="1 2">
    <name type="scientific">uncultured phage cr56_1</name>
    <dbReference type="NCBI Taxonomy" id="2772081"/>
    <lineage>
        <taxon>Viruses</taxon>
        <taxon>Duplodnaviria</taxon>
        <taxon>Heunggongvirae</taxon>
        <taxon>Uroviricota</taxon>
        <taxon>Caudoviricetes</taxon>
        <taxon>Crassvirales</taxon>
        <taxon>Suoliviridae</taxon>
        <taxon>Loutivirinae</taxon>
        <taxon>Buchavirus</taxon>
        <taxon>Buchavirus faecalis</taxon>
    </lineage>
</organism>
<dbReference type="RefSeq" id="YP_010112321.1">
    <property type="nucleotide sequence ID" value="NC_055890.1"/>
</dbReference>
<reference evidence="1 2" key="1">
    <citation type="submission" date="2020-07" db="EMBL/GenBank/DDBJ databases">
        <title>Taxonomic proposal: Crassvirales, a new order of highly abundant and diverse bacterial viruses.</title>
        <authorList>
            <person name="Shkoporov A.N."/>
            <person name="Stockdale S.R."/>
            <person name="Guerin E."/>
            <person name="Ross R.P."/>
            <person name="Hill C."/>
        </authorList>
    </citation>
    <scope>NUCLEOTIDE SEQUENCE [LARGE SCALE GENOMIC DNA]</scope>
</reference>
<dbReference type="Proteomes" id="UP000593741">
    <property type="component" value="Genome"/>
</dbReference>
<accession>A0A7M1RT58</accession>